<accession>G3ASJ2</accession>
<dbReference type="FunFam" id="3.40.630.10:FF:000101">
    <property type="entry name" value="N-acetylated alpha-linked acidic dipeptidase like 1"/>
    <property type="match status" value="1"/>
</dbReference>
<dbReference type="EMBL" id="GL996504">
    <property type="protein sequence ID" value="EGW30678.1"/>
    <property type="molecule type" value="Genomic_DNA"/>
</dbReference>
<dbReference type="GeneID" id="18871604"/>
<dbReference type="OrthoDB" id="5841748at2759"/>
<dbReference type="AlphaFoldDB" id="G3ASJ2"/>
<sequence>MPANNNPYHRLEAVPLSPSASLPSQPPDYQDLLDSDPDLRHGPVIGSSSIEQFEIDDSFYPEPVEREPLLVRASLVTKRFAHRFSARVINPVSRLVDPIYEGYKYFQMQYEKSILRLGNPLVVKRLLYVAFVLVIIFFVSKYNTNESIKGTSGGTFTNGIFYDIDMLEDSIKSYINPKLMKENLEYFSSMPHISGTKGDLTLAKFIERYMTNNGINSIEFNELQSFLNYPDEKNTYVRLADGTFFAKLHEGQSNNMESLAYNPNALNTNEQIEGNFIFANYGTLDDFEELKKSNVDVKDNIVLIRYGGTVPESTKLYYAQQNHAKAVIFISPQYEIEGKNNTKIIQRTNVGLTRMGTGDILTPGWASDDGYVTRITWDKSETTPKIPSIPISYKDGERLLSNLVDSPGANFDYQSSGDGSGVKLQMKISNANRPVHQIWNVIGSIEGREQGEKGVIIGAARDSSCYGTIGSNTGTVALLEMIKVFTSLQRKHQWSPSRSIYFVSFDATEYNLAGSAEWVENKKELLKKSGYLYVDLSDLIAGDELSVQAHPFLRDVVSTRMQKVLSNAKGSDGNPLTLYDLFTQQNKNTVAIKNNFLEYKNYVPFINLVNVPSLEIKYKGVKYPKNSCFDNFEYFENMKIDKSMEKHAELVELISRIVLRCAEAPFIPYNFIDLGTMLDAYIDDLSKFSKDIIDKLDQPNKPILHFDFLLRAAHLVKDNARRYHDVSNQWQAFIRESRGIEPSLYAVSRRKWNDNMLDFNAKFLIKEVHPARPGYANILFGVPFEAPAVADEYEWNTFPKIRELLLQKKFGMVQEEIDRVGQVLHEAINDFVSL</sequence>
<evidence type="ECO:0000313" key="6">
    <source>
        <dbReference type="EMBL" id="EGW30678.1"/>
    </source>
</evidence>
<dbReference type="PANTHER" id="PTHR10404">
    <property type="entry name" value="N-ACETYLATED-ALPHA-LINKED ACIDIC DIPEPTIDASE"/>
    <property type="match status" value="1"/>
</dbReference>
<dbReference type="InterPro" id="IPR007365">
    <property type="entry name" value="TFR-like_dimer_dom"/>
</dbReference>
<dbReference type="InParanoid" id="G3ASJ2"/>
<dbReference type="InterPro" id="IPR036757">
    <property type="entry name" value="TFR-like_dimer_dom_sf"/>
</dbReference>
<dbReference type="STRING" id="619300.G3ASJ2"/>
<dbReference type="Pfam" id="PF04253">
    <property type="entry name" value="TFR_dimer"/>
    <property type="match status" value="1"/>
</dbReference>
<evidence type="ECO:0000259" key="4">
    <source>
        <dbReference type="Pfam" id="PF04253"/>
    </source>
</evidence>
<evidence type="ECO:0000256" key="3">
    <source>
        <dbReference type="SAM" id="Phobius"/>
    </source>
</evidence>
<dbReference type="SUPFAM" id="SSF47672">
    <property type="entry name" value="Transferrin receptor-like dimerisation domain"/>
    <property type="match status" value="1"/>
</dbReference>
<feature type="region of interest" description="Disordered" evidence="2">
    <location>
        <begin position="1"/>
        <end position="34"/>
    </location>
</feature>
<keyword evidence="3" id="KW-1133">Transmembrane helix</keyword>
<dbReference type="InterPro" id="IPR007484">
    <property type="entry name" value="Peptidase_M28"/>
</dbReference>
<proteinExistence type="inferred from homology"/>
<name>G3ASJ2_SPAPN</name>
<dbReference type="InterPro" id="IPR039373">
    <property type="entry name" value="Peptidase_M28B"/>
</dbReference>
<organism evidence="7">
    <name type="scientific">Spathaspora passalidarum (strain NRRL Y-27907 / 11-Y1)</name>
    <dbReference type="NCBI Taxonomy" id="619300"/>
    <lineage>
        <taxon>Eukaryota</taxon>
        <taxon>Fungi</taxon>
        <taxon>Dikarya</taxon>
        <taxon>Ascomycota</taxon>
        <taxon>Saccharomycotina</taxon>
        <taxon>Pichiomycetes</taxon>
        <taxon>Debaryomycetaceae</taxon>
        <taxon>Spathaspora</taxon>
    </lineage>
</organism>
<keyword evidence="3" id="KW-0472">Membrane</keyword>
<dbReference type="KEGG" id="spaa:SPAPADRAFT_51890"/>
<evidence type="ECO:0000256" key="2">
    <source>
        <dbReference type="SAM" id="MobiDB-lite"/>
    </source>
</evidence>
<dbReference type="GO" id="GO:0004180">
    <property type="term" value="F:carboxypeptidase activity"/>
    <property type="evidence" value="ECO:0007669"/>
    <property type="project" value="TreeGrafter"/>
</dbReference>
<feature type="domain" description="Transferrin receptor-like dimerisation" evidence="4">
    <location>
        <begin position="704"/>
        <end position="831"/>
    </location>
</feature>
<reference evidence="6 7" key="1">
    <citation type="journal article" date="2011" name="Proc. Natl. Acad. Sci. U.S.A.">
        <title>Comparative genomics of xylose-fermenting fungi for enhanced biofuel production.</title>
        <authorList>
            <person name="Wohlbach D.J."/>
            <person name="Kuo A."/>
            <person name="Sato T.K."/>
            <person name="Potts K.M."/>
            <person name="Salamov A.A."/>
            <person name="LaButti K.M."/>
            <person name="Sun H."/>
            <person name="Clum A."/>
            <person name="Pangilinan J.L."/>
            <person name="Lindquist E.A."/>
            <person name="Lucas S."/>
            <person name="Lapidus A."/>
            <person name="Jin M."/>
            <person name="Gunawan C."/>
            <person name="Balan V."/>
            <person name="Dale B.E."/>
            <person name="Jeffries T.W."/>
            <person name="Zinkel R."/>
            <person name="Barry K.W."/>
            <person name="Grigoriev I.V."/>
            <person name="Gasch A.P."/>
        </authorList>
    </citation>
    <scope>NUCLEOTIDE SEQUENCE [LARGE SCALE GENOMIC DNA]</scope>
    <source>
        <strain evidence="7">NRRL Y-27907 / 11-Y1</strain>
    </source>
</reference>
<protein>
    <submittedName>
        <fullName evidence="6">Uncharacterized protein</fullName>
    </submittedName>
</protein>
<dbReference type="Pfam" id="PF04389">
    <property type="entry name" value="Peptidase_M28"/>
    <property type="match status" value="1"/>
</dbReference>
<dbReference type="Gene3D" id="1.20.930.40">
    <property type="entry name" value="Transferrin receptor-like, dimerisation domain"/>
    <property type="match status" value="1"/>
</dbReference>
<dbReference type="PANTHER" id="PTHR10404:SF72">
    <property type="entry name" value="ZINC METALLOPROTEASE TRE2-RELATED"/>
    <property type="match status" value="1"/>
</dbReference>
<dbReference type="Gene3D" id="3.50.30.30">
    <property type="match status" value="1"/>
</dbReference>
<gene>
    <name evidence="6" type="ORF">SPAPADRAFT_51890</name>
</gene>
<dbReference type="FunCoup" id="G3ASJ2">
    <property type="interactions" value="35"/>
</dbReference>
<keyword evidence="7" id="KW-1185">Reference proteome</keyword>
<dbReference type="HOGENOM" id="CLU_005688_1_1_1"/>
<comment type="similarity">
    <text evidence="1">Belongs to the peptidase M28 family. M28B subfamily.</text>
</comment>
<dbReference type="OMA" id="RIIDPIY"/>
<feature type="domain" description="Peptidase M28" evidence="5">
    <location>
        <begin position="440"/>
        <end position="537"/>
    </location>
</feature>
<dbReference type="SUPFAM" id="SSF52025">
    <property type="entry name" value="PA domain"/>
    <property type="match status" value="1"/>
</dbReference>
<dbReference type="Gene3D" id="3.40.630.10">
    <property type="entry name" value="Zn peptidases"/>
    <property type="match status" value="1"/>
</dbReference>
<dbReference type="RefSeq" id="XP_007376711.1">
    <property type="nucleotide sequence ID" value="XM_007376649.1"/>
</dbReference>
<evidence type="ECO:0000313" key="7">
    <source>
        <dbReference type="Proteomes" id="UP000000709"/>
    </source>
</evidence>
<dbReference type="SUPFAM" id="SSF53187">
    <property type="entry name" value="Zn-dependent exopeptidases"/>
    <property type="match status" value="1"/>
</dbReference>
<dbReference type="eggNOG" id="KOG2195">
    <property type="taxonomic scope" value="Eukaryota"/>
</dbReference>
<evidence type="ECO:0000259" key="5">
    <source>
        <dbReference type="Pfam" id="PF04389"/>
    </source>
</evidence>
<feature type="transmembrane region" description="Helical" evidence="3">
    <location>
        <begin position="122"/>
        <end position="139"/>
    </location>
</feature>
<keyword evidence="3" id="KW-0812">Transmembrane</keyword>
<dbReference type="Proteomes" id="UP000000709">
    <property type="component" value="Unassembled WGS sequence"/>
</dbReference>
<dbReference type="InterPro" id="IPR046450">
    <property type="entry name" value="PA_dom_sf"/>
</dbReference>
<evidence type="ECO:0000256" key="1">
    <source>
        <dbReference type="ARBA" id="ARBA00005634"/>
    </source>
</evidence>